<dbReference type="EMBL" id="SMLM01000003">
    <property type="protein sequence ID" value="TFZ00583.1"/>
    <property type="molecule type" value="Genomic_DNA"/>
</dbReference>
<evidence type="ECO:0000259" key="3">
    <source>
        <dbReference type="SMART" id="SM00903"/>
    </source>
</evidence>
<sequence>MSATFDPRDLRRAFGRFATGVTVVTFRLADGRRVGVTANSFASVSLDPPLVSWNYRLASPHLEAVLACTHFAVHVLSADQIDLSHRMARPADDKFEGLVLHDGLGGTPRIPGSLATFECEMWKTMEAGDHVIFLGKVVRYEHTEGEPLVFVNGRYAPATPGLAGAGAA</sequence>
<evidence type="ECO:0000256" key="2">
    <source>
        <dbReference type="ARBA" id="ARBA00023002"/>
    </source>
</evidence>
<evidence type="ECO:0000313" key="5">
    <source>
        <dbReference type="Proteomes" id="UP000298180"/>
    </source>
</evidence>
<comment type="caution">
    <text evidence="4">The sequence shown here is derived from an EMBL/GenBank/DDBJ whole genome shotgun (WGS) entry which is preliminary data.</text>
</comment>
<comment type="similarity">
    <text evidence="1">Belongs to the non-flavoprotein flavin reductase family.</text>
</comment>
<dbReference type="RefSeq" id="WP_135264923.1">
    <property type="nucleotide sequence ID" value="NZ_SMLM01000003.1"/>
</dbReference>
<dbReference type="PANTHER" id="PTHR30466:SF11">
    <property type="entry name" value="FLAVIN-DEPENDENT MONOOXYGENASE, REDUCTASE SUBUNIT HSAB"/>
    <property type="match status" value="1"/>
</dbReference>
<accession>A0A4Z0BMR6</accession>
<dbReference type="Pfam" id="PF01613">
    <property type="entry name" value="Flavin_Reduct"/>
    <property type="match status" value="1"/>
</dbReference>
<keyword evidence="5" id="KW-1185">Reference proteome</keyword>
<dbReference type="InterPro" id="IPR050268">
    <property type="entry name" value="NADH-dep_flavin_reductase"/>
</dbReference>
<feature type="domain" description="Flavin reductase like" evidence="3">
    <location>
        <begin position="14"/>
        <end position="157"/>
    </location>
</feature>
<dbReference type="GO" id="GO:0042602">
    <property type="term" value="F:riboflavin reductase (NADPH) activity"/>
    <property type="evidence" value="ECO:0007669"/>
    <property type="project" value="TreeGrafter"/>
</dbReference>
<dbReference type="SMART" id="SM00903">
    <property type="entry name" value="Flavin_Reduct"/>
    <property type="match status" value="1"/>
</dbReference>
<organism evidence="4 5">
    <name type="scientific">Ramlibacter henchirensis</name>
    <dbReference type="NCBI Taxonomy" id="204072"/>
    <lineage>
        <taxon>Bacteria</taxon>
        <taxon>Pseudomonadati</taxon>
        <taxon>Pseudomonadota</taxon>
        <taxon>Betaproteobacteria</taxon>
        <taxon>Burkholderiales</taxon>
        <taxon>Comamonadaceae</taxon>
        <taxon>Ramlibacter</taxon>
    </lineage>
</organism>
<dbReference type="Gene3D" id="2.30.110.10">
    <property type="entry name" value="Electron Transport, Fmn-binding Protein, Chain A"/>
    <property type="match status" value="1"/>
</dbReference>
<dbReference type="Proteomes" id="UP000298180">
    <property type="component" value="Unassembled WGS sequence"/>
</dbReference>
<dbReference type="InterPro" id="IPR012349">
    <property type="entry name" value="Split_barrel_FMN-bd"/>
</dbReference>
<keyword evidence="2" id="KW-0560">Oxidoreductase</keyword>
<dbReference type="SUPFAM" id="SSF50475">
    <property type="entry name" value="FMN-binding split barrel"/>
    <property type="match status" value="1"/>
</dbReference>
<dbReference type="OrthoDB" id="9792858at2"/>
<dbReference type="PANTHER" id="PTHR30466">
    <property type="entry name" value="FLAVIN REDUCTASE"/>
    <property type="match status" value="1"/>
</dbReference>
<protein>
    <submittedName>
        <fullName evidence="4">Flavin reductase</fullName>
    </submittedName>
</protein>
<gene>
    <name evidence="4" type="ORF">EZ313_19190</name>
</gene>
<dbReference type="GO" id="GO:0010181">
    <property type="term" value="F:FMN binding"/>
    <property type="evidence" value="ECO:0007669"/>
    <property type="project" value="InterPro"/>
</dbReference>
<reference evidence="4 5" key="1">
    <citation type="submission" date="2019-03" db="EMBL/GenBank/DDBJ databases">
        <title>Ramlibacter henchirensis DSM 14656, whole genome shotgun sequence.</title>
        <authorList>
            <person name="Zhang X."/>
            <person name="Feng G."/>
            <person name="Zhu H."/>
        </authorList>
    </citation>
    <scope>NUCLEOTIDE SEQUENCE [LARGE SCALE GENOMIC DNA]</scope>
    <source>
        <strain evidence="4 5">DSM 14656</strain>
    </source>
</reference>
<dbReference type="AlphaFoldDB" id="A0A4Z0BMR6"/>
<name>A0A4Z0BMR6_9BURK</name>
<dbReference type="InterPro" id="IPR002563">
    <property type="entry name" value="Flavin_Rdtase-like_dom"/>
</dbReference>
<evidence type="ECO:0000313" key="4">
    <source>
        <dbReference type="EMBL" id="TFZ00583.1"/>
    </source>
</evidence>
<proteinExistence type="inferred from homology"/>
<evidence type="ECO:0000256" key="1">
    <source>
        <dbReference type="ARBA" id="ARBA00008898"/>
    </source>
</evidence>